<dbReference type="EMBL" id="CAWYQH010000130">
    <property type="protein sequence ID" value="CAK8692212.1"/>
    <property type="molecule type" value="Genomic_DNA"/>
</dbReference>
<reference evidence="3 4" key="1">
    <citation type="submission" date="2024-02" db="EMBL/GenBank/DDBJ databases">
        <authorList>
            <person name="Daric V."/>
            <person name="Darras S."/>
        </authorList>
    </citation>
    <scope>NUCLEOTIDE SEQUENCE [LARGE SCALE GENOMIC DNA]</scope>
</reference>
<dbReference type="Proteomes" id="UP001642483">
    <property type="component" value="Unassembled WGS sequence"/>
</dbReference>
<comment type="caution">
    <text evidence="3">The sequence shown here is derived from an EMBL/GenBank/DDBJ whole genome shotgun (WGS) entry which is preliminary data.</text>
</comment>
<feature type="coiled-coil region" evidence="1">
    <location>
        <begin position="624"/>
        <end position="799"/>
    </location>
</feature>
<feature type="region of interest" description="Disordered" evidence="2">
    <location>
        <begin position="1685"/>
        <end position="1723"/>
    </location>
</feature>
<gene>
    <name evidence="3" type="ORF">CVLEPA_LOCUS24945</name>
</gene>
<feature type="coiled-coil region" evidence="1">
    <location>
        <begin position="1491"/>
        <end position="1629"/>
    </location>
</feature>
<protein>
    <submittedName>
        <fullName evidence="3">Uncharacterized protein</fullName>
    </submittedName>
</protein>
<feature type="coiled-coil region" evidence="1">
    <location>
        <begin position="1122"/>
        <end position="1156"/>
    </location>
</feature>
<feature type="coiled-coil region" evidence="1">
    <location>
        <begin position="828"/>
        <end position="1097"/>
    </location>
</feature>
<name>A0ABP0GKG0_CLALP</name>
<keyword evidence="1" id="KW-0175">Coiled coil</keyword>
<organism evidence="3 4">
    <name type="scientific">Clavelina lepadiformis</name>
    <name type="common">Light-bulb sea squirt</name>
    <name type="synonym">Ascidia lepadiformis</name>
    <dbReference type="NCBI Taxonomy" id="159417"/>
    <lineage>
        <taxon>Eukaryota</taxon>
        <taxon>Metazoa</taxon>
        <taxon>Chordata</taxon>
        <taxon>Tunicata</taxon>
        <taxon>Ascidiacea</taxon>
        <taxon>Aplousobranchia</taxon>
        <taxon>Clavelinidae</taxon>
        <taxon>Clavelina</taxon>
    </lineage>
</organism>
<feature type="coiled-coil region" evidence="1">
    <location>
        <begin position="1293"/>
        <end position="1393"/>
    </location>
</feature>
<feature type="coiled-coil region" evidence="1">
    <location>
        <begin position="1419"/>
        <end position="1453"/>
    </location>
</feature>
<dbReference type="SUPFAM" id="SSF57997">
    <property type="entry name" value="Tropomyosin"/>
    <property type="match status" value="1"/>
</dbReference>
<keyword evidence="4" id="KW-1185">Reference proteome</keyword>
<evidence type="ECO:0000256" key="2">
    <source>
        <dbReference type="SAM" id="MobiDB-lite"/>
    </source>
</evidence>
<evidence type="ECO:0000256" key="1">
    <source>
        <dbReference type="SAM" id="Coils"/>
    </source>
</evidence>
<evidence type="ECO:0000313" key="4">
    <source>
        <dbReference type="Proteomes" id="UP001642483"/>
    </source>
</evidence>
<feature type="coiled-coil region" evidence="1">
    <location>
        <begin position="438"/>
        <end position="505"/>
    </location>
</feature>
<feature type="compositionally biased region" description="Polar residues" evidence="2">
    <location>
        <begin position="1701"/>
        <end position="1723"/>
    </location>
</feature>
<feature type="coiled-coil region" evidence="1">
    <location>
        <begin position="546"/>
        <end position="573"/>
    </location>
</feature>
<accession>A0ABP0GKG0</accession>
<feature type="coiled-coil region" evidence="1">
    <location>
        <begin position="118"/>
        <end position="367"/>
    </location>
</feature>
<evidence type="ECO:0000313" key="3">
    <source>
        <dbReference type="EMBL" id="CAK8692212.1"/>
    </source>
</evidence>
<proteinExistence type="predicted"/>
<sequence>MEETFRTGRGTINENIHFPTQMHNYFHTESDSSDVRKHKQIDDLRKHSSVIRRSYPDEITQKYLETQKLNDFYKDQIEFLTQQLNIVVEVAPPESSRAAEWQEGNGKVLRIVRSNFTAKDQEKKLKSLSETISSLQRQMLRAKSIEDKMQELVKTTNEKLSAKDLVIEKLKAENSKAVAEKKNIQEKLALSENDKDMNRENLSSVEDKCRKLETLIQQAKADMDEKTSATRKYEIKLKEASQSNNQLSKENEVLQAEIKKLMKKSLGFEKKLSETNAQLANKKNIIADLEKNNANLKQHTEVLTTEADNKKKGNEAKLLHMMIDIEALKKATVNALKEKSQELQTLAQRYEAQQKNLQQQLESTGQLQEQLSMQLRVNAKLEETITRGKETSQSLQTDLEDKRTELERLGDLQRQSINNMERSKDALHDELKEVVGVAEEKEKIISGLKKDNDMLNAKLESLQQRLKSLQASRTATQEQQSSLEKENLQKENSDLKEEINRMKNEGNLRTARTVTAEPKPTSEAYKALAKKLQKVWEMNKASDGIIKRLESERTALNKTVEKLVKDYKNVEEMYKTELKASRFIKSEDDTLTKAMEDRLKWSMVELERQSAETERLRGLHELNEEKLTQEITALQDKIKSFENRVAQEMNDHSKTAEKLQGCRLALSTTRSELNDLQQALRSAKEEKEANKTALDEMHRTYERLQRSEQNVREQLKIAKDGSKSTHESLKIENENMEKENAKLDQNIEQLQDQLNIAKRDMQDKFMQSRDKAFELERENQNLENELNTLTSRHNLSERNSESLTATIDNLRQALQHSEKFQGSLKTKHDEMAKKNYVLEEKLQKLEREKNSCKKELEDDKTKNMENKDVLEDLRTKVESLERALREEEVECSEWQKRNKTLQEEIKTLQQKTELVDTLDPVWLKRDLSNSRKIVSDLRQENESLKKKVLEAQKTNDKEIENLTNDLRSVNKERENLGKELENGQNVLKQQSAKFNALELEKQRREEKTHVLRRKSDELLKNVEELKRKLELLSKENEKKEVQRKTLQDDNAKLQAEIDVVNAKMSLFNQPSMKEKEIKTLTSKLSQLQKQHEELQEATRGIYELKDYLREANTTKEKYYSDLLESLSAQKQYQNEIERLTRKNQELQYASDKQKLNVVRSEKIQSISVTKQADKASAIYIRDVSSDMKNENIKNREEIESLKHTIKAMQASNVLLDTELTQSKEIARKKDLIIERLNMNKKQTGSPKIALPATYVIENISSSSGNFYNDEAIDIAIRTNDQQAKEKNTGFAQVEQSKQALEELQKKKDEIEKQNLSLKQQVERLKKEDNASLEDAKSKIIELQNEIEQQKIHVTDSIKFDELVSANEKLQSTLIEKENQIKTFQVTIDTLKDEIAKFKEYRESSRSRNEDEYGQGENTIESMKKALKSLFGEKKQLEEDLHGLLQQKGKWKEAEAKLNKKITSLQAVIEKMSLPEFRRQPSLQQGEDNAPYNNLSAENVLLKEKIRNLNVQLQTEKIKQDVELSNLNRLQHAREELLKEKEEKFVETEIKLRDLQEQLLESRSSSRSIDARQDFEMQRLKRQVGILEQKHQILENSEAVKDVINGCPLCTEIEKENKKLREEVDRLRTELAHYDGYFLNEVDDLRYNYSESVKLNILYEDQLRELSQNYGVPIYIRVDDYDGGDKAKDAGSMTQIDGKEATTATNKPTESNQTNQQQQATEKN</sequence>